<evidence type="ECO:0000256" key="1">
    <source>
        <dbReference type="SAM" id="MobiDB-lite"/>
    </source>
</evidence>
<feature type="region of interest" description="Disordered" evidence="1">
    <location>
        <begin position="168"/>
        <end position="199"/>
    </location>
</feature>
<accession>A0A4U0W6P1</accession>
<protein>
    <submittedName>
        <fullName evidence="2">Uncharacterized protein</fullName>
    </submittedName>
</protein>
<dbReference type="EMBL" id="NAJQ01001505">
    <property type="protein sequence ID" value="TKA57888.1"/>
    <property type="molecule type" value="Genomic_DNA"/>
</dbReference>
<evidence type="ECO:0000313" key="3">
    <source>
        <dbReference type="Proteomes" id="UP000309340"/>
    </source>
</evidence>
<name>A0A4U0W6P1_9PEZI</name>
<dbReference type="OrthoDB" id="3912774at2759"/>
<feature type="non-terminal residue" evidence="2">
    <location>
        <position position="1"/>
    </location>
</feature>
<proteinExistence type="predicted"/>
<evidence type="ECO:0000313" key="2">
    <source>
        <dbReference type="EMBL" id="TKA57888.1"/>
    </source>
</evidence>
<organism evidence="2 3">
    <name type="scientific">Friedmanniomyces simplex</name>
    <dbReference type="NCBI Taxonomy" id="329884"/>
    <lineage>
        <taxon>Eukaryota</taxon>
        <taxon>Fungi</taxon>
        <taxon>Dikarya</taxon>
        <taxon>Ascomycota</taxon>
        <taxon>Pezizomycotina</taxon>
        <taxon>Dothideomycetes</taxon>
        <taxon>Dothideomycetidae</taxon>
        <taxon>Mycosphaerellales</taxon>
        <taxon>Teratosphaeriaceae</taxon>
        <taxon>Friedmanniomyces</taxon>
    </lineage>
</organism>
<feature type="compositionally biased region" description="Low complexity" evidence="1">
    <location>
        <begin position="170"/>
        <end position="197"/>
    </location>
</feature>
<gene>
    <name evidence="2" type="ORF">B0A55_12464</name>
</gene>
<sequence>GHDTVSRQHPPSPLPIDHFAPKYTIQLLPNPHSPTSQMITDFDLTGLSLLTTTFDDRLTALNRELRFVARTLARLRHHRHYALFSNKPPSAHAKDLTYLVTGVLDLRLQQHSPTMLKRLLFSPTKGRFDAEDIESAPADIPSENPLPKRWSTVASRPTLEQHRRYTVNDTPIPRLELPLETTPPSRRRPVPSQRPVSCGDEVLLKPGSAHRRPLSLPNKADTIPFIIDHRSQAIFHIPRKYIPTHFLTNSAHRPETLTIQPSPGTDERITHEGIYLPSATVADFADFAHWTRTGRILPHPPTAAIQPQEWYTEACARRLISALALAVSTLHSPEYAQAAVEEFKALGPLLDWPEDYVNAIFAATASTPPSTASSPPPPEMTPPVEAAAACPATQPTSSKFFDERQWLSTHPARRLIVALVAGKTHGLGKERNVRLGPRRKNVECEEEVDTRIRTGKGRGWASSGSGRDL</sequence>
<dbReference type="Proteomes" id="UP000309340">
    <property type="component" value="Unassembled WGS sequence"/>
</dbReference>
<dbReference type="AlphaFoldDB" id="A0A4U0W6P1"/>
<reference evidence="2 3" key="1">
    <citation type="submission" date="2017-03" db="EMBL/GenBank/DDBJ databases">
        <title>Genomes of endolithic fungi from Antarctica.</title>
        <authorList>
            <person name="Coleine C."/>
            <person name="Masonjones S."/>
            <person name="Stajich J.E."/>
        </authorList>
    </citation>
    <scope>NUCLEOTIDE SEQUENCE [LARGE SCALE GENOMIC DNA]</scope>
    <source>
        <strain evidence="2 3">CCFEE 5184</strain>
    </source>
</reference>
<keyword evidence="3" id="KW-1185">Reference proteome</keyword>
<comment type="caution">
    <text evidence="2">The sequence shown here is derived from an EMBL/GenBank/DDBJ whole genome shotgun (WGS) entry which is preliminary data.</text>
</comment>